<organism evidence="6 7">
    <name type="scientific">Gregarina niphandrodes</name>
    <name type="common">Septate eugregarine</name>
    <dbReference type="NCBI Taxonomy" id="110365"/>
    <lineage>
        <taxon>Eukaryota</taxon>
        <taxon>Sar</taxon>
        <taxon>Alveolata</taxon>
        <taxon>Apicomplexa</taxon>
        <taxon>Conoidasida</taxon>
        <taxon>Gregarinasina</taxon>
        <taxon>Eugregarinorida</taxon>
        <taxon>Gregarinidae</taxon>
        <taxon>Gregarina</taxon>
    </lineage>
</organism>
<comment type="similarity">
    <text evidence="1 4">Belongs to the inositol phosphokinase (IPK) family.</text>
</comment>
<accession>A0A023B6M2</accession>
<name>A0A023B6M2_GRENI</name>
<dbReference type="PANTHER" id="PTHR12400">
    <property type="entry name" value="INOSITOL POLYPHOSPHATE KINASE"/>
    <property type="match status" value="1"/>
</dbReference>
<protein>
    <recommendedName>
        <fullName evidence="4">Kinase</fullName>
        <ecNumber evidence="4">2.7.-.-</ecNumber>
    </recommendedName>
</protein>
<dbReference type="InterPro" id="IPR005522">
    <property type="entry name" value="IPK"/>
</dbReference>
<evidence type="ECO:0000313" key="7">
    <source>
        <dbReference type="Proteomes" id="UP000019763"/>
    </source>
</evidence>
<evidence type="ECO:0000313" key="6">
    <source>
        <dbReference type="EMBL" id="EZG66608.1"/>
    </source>
</evidence>
<sequence length="405" mass="44988">MRCLDCSCIEYEKQTGGHTRLKRLRTEPWILLKPVSVHEADIYRQIADRRSPLHALQPITAPFFGIEEAVNRCSGCGGDKYPSFDDRPLEDRLLEDRPLEDRLLEDRPLEDRQPEDRLPEAHECEAHAYKAYAYEDHEYEPASPGSRHPLGNRQRPGTGGRMPGSGEWLGGEDMVGGRTKSFPCILLKDIIYDYEAGCLMDIKMGVCQRTLHNRSPLKVFRQLVKSLTTTSSTLGFRLCGTRVHPQPGVLVVKDKYWGRSISAQSARQEIIDCFSYNFAPRTPLVATLVNQLSAIHSIVNNLRGMKFWGASLLVHWDAENIDKCGIALIDFANTLVDRRPGVAEPDQELLFGIKSLRSILVSILLPKSVPASPKAMALSPKTACFSVGAESAADDEGLVSASSGT</sequence>
<reference evidence="6" key="1">
    <citation type="submission" date="2013-12" db="EMBL/GenBank/DDBJ databases">
        <authorList>
            <person name="Omoto C.K."/>
            <person name="Sibley D."/>
            <person name="Venepally P."/>
            <person name="Hadjithomas M."/>
            <person name="Karamycheva S."/>
            <person name="Brunk B."/>
            <person name="Roos D."/>
            <person name="Caler E."/>
            <person name="Lorenzi H."/>
        </authorList>
    </citation>
    <scope>NUCLEOTIDE SEQUENCE</scope>
</reference>
<dbReference type="eggNOG" id="KOG1620">
    <property type="taxonomic scope" value="Eukaryota"/>
</dbReference>
<dbReference type="VEuPathDB" id="CryptoDB:GNI_078560"/>
<dbReference type="EC" id="2.7.-.-" evidence="4"/>
<keyword evidence="2 4" id="KW-0808">Transferase</keyword>
<evidence type="ECO:0000256" key="1">
    <source>
        <dbReference type="ARBA" id="ARBA00007374"/>
    </source>
</evidence>
<evidence type="ECO:0000256" key="4">
    <source>
        <dbReference type="RuleBase" id="RU363090"/>
    </source>
</evidence>
<dbReference type="EMBL" id="AFNH02000588">
    <property type="protein sequence ID" value="EZG66608.1"/>
    <property type="molecule type" value="Genomic_DNA"/>
</dbReference>
<keyword evidence="3 4" id="KW-0418">Kinase</keyword>
<dbReference type="SUPFAM" id="SSF56104">
    <property type="entry name" value="SAICAR synthase-like"/>
    <property type="match status" value="1"/>
</dbReference>
<feature type="region of interest" description="Disordered" evidence="5">
    <location>
        <begin position="138"/>
        <end position="163"/>
    </location>
</feature>
<dbReference type="GO" id="GO:0005737">
    <property type="term" value="C:cytoplasm"/>
    <property type="evidence" value="ECO:0007669"/>
    <property type="project" value="TreeGrafter"/>
</dbReference>
<dbReference type="Pfam" id="PF03770">
    <property type="entry name" value="IPK"/>
    <property type="match status" value="1"/>
</dbReference>
<gene>
    <name evidence="6" type="ORF">GNI_078560</name>
</gene>
<dbReference type="GO" id="GO:0005634">
    <property type="term" value="C:nucleus"/>
    <property type="evidence" value="ECO:0007669"/>
    <property type="project" value="TreeGrafter"/>
</dbReference>
<evidence type="ECO:0000256" key="5">
    <source>
        <dbReference type="SAM" id="MobiDB-lite"/>
    </source>
</evidence>
<comment type="caution">
    <text evidence="6">The sequence shown here is derived from an EMBL/GenBank/DDBJ whole genome shotgun (WGS) entry which is preliminary data.</text>
</comment>
<keyword evidence="7" id="KW-1185">Reference proteome</keyword>
<dbReference type="InterPro" id="IPR038286">
    <property type="entry name" value="IPK_sf"/>
</dbReference>
<dbReference type="GeneID" id="22912860"/>
<dbReference type="Proteomes" id="UP000019763">
    <property type="component" value="Unassembled WGS sequence"/>
</dbReference>
<dbReference type="Gene3D" id="3.30.470.160">
    <property type="entry name" value="Inositol polyphosphate kinase"/>
    <property type="match status" value="1"/>
</dbReference>
<evidence type="ECO:0000256" key="3">
    <source>
        <dbReference type="ARBA" id="ARBA00022777"/>
    </source>
</evidence>
<dbReference type="AlphaFoldDB" id="A0A023B6M2"/>
<dbReference type="GO" id="GO:0046854">
    <property type="term" value="P:phosphatidylinositol phosphate biosynthetic process"/>
    <property type="evidence" value="ECO:0007669"/>
    <property type="project" value="TreeGrafter"/>
</dbReference>
<dbReference type="OrthoDB" id="2573163at2759"/>
<dbReference type="RefSeq" id="XP_011130573.1">
    <property type="nucleotide sequence ID" value="XM_011132271.1"/>
</dbReference>
<evidence type="ECO:0000256" key="2">
    <source>
        <dbReference type="ARBA" id="ARBA00022679"/>
    </source>
</evidence>
<proteinExistence type="inferred from homology"/>
<dbReference type="GO" id="GO:0000828">
    <property type="term" value="F:inositol hexakisphosphate kinase activity"/>
    <property type="evidence" value="ECO:0007669"/>
    <property type="project" value="TreeGrafter"/>
</dbReference>
<dbReference type="PANTHER" id="PTHR12400:SF21">
    <property type="entry name" value="KINASE"/>
    <property type="match status" value="1"/>
</dbReference>
<dbReference type="GO" id="GO:0032958">
    <property type="term" value="P:inositol phosphate biosynthetic process"/>
    <property type="evidence" value="ECO:0007669"/>
    <property type="project" value="InterPro"/>
</dbReference>